<dbReference type="InterPro" id="IPR027267">
    <property type="entry name" value="AH/BAR_dom_sf"/>
</dbReference>
<feature type="compositionally biased region" description="Basic and acidic residues" evidence="1">
    <location>
        <begin position="463"/>
        <end position="472"/>
    </location>
</feature>
<evidence type="ECO:0000256" key="1">
    <source>
        <dbReference type="SAM" id="MobiDB-lite"/>
    </source>
</evidence>
<feature type="compositionally biased region" description="Low complexity" evidence="1">
    <location>
        <begin position="283"/>
        <end position="292"/>
    </location>
</feature>
<dbReference type="HOGENOM" id="CLU_555545_0_0_1"/>
<proteinExistence type="predicted"/>
<accession>A0A067PLJ3</accession>
<feature type="compositionally biased region" description="Low complexity" evidence="1">
    <location>
        <begin position="473"/>
        <end position="483"/>
    </location>
</feature>
<feature type="compositionally biased region" description="Polar residues" evidence="1">
    <location>
        <begin position="233"/>
        <end position="256"/>
    </location>
</feature>
<feature type="region of interest" description="Disordered" evidence="1">
    <location>
        <begin position="415"/>
        <end position="491"/>
    </location>
</feature>
<sequence length="491" mass="53809">MKDFIPNMAMGAFFNSTLGNLLYIGACTAYTAHTMSGVLDDPLKEIIEAQASILQLFRKLGRLFKRVSKAINKWDVKQESDLWSYLHAHSGFCNDIASSLAKLAEEMESAKHSVDAFWSTELTLRDLKIQKDSLVERREIRDIERKIEWKERKMPSDKRDMITEWMVAQYNAVRKLGEEATIVGEAGVAIVNSLTLEGRPGQKPGSHSNLSEAVVEHVEKRLSPYGFAPSRSLPRNESIDSNGKTPASEVSASEGHSSTHRSYHRKVSESGGSGAYPNSQQASSSSSSSSPSGHTSPHMRWRSASAGDARLPLWKRPLHLLSRRKGKGPSSSIPSPSIGRPSGRPDLSRTDELDELVRSFVLASPPLRPSLSLPPSRILVPISTRDESIPQVLSASPTSDTNHKVKGWLHSTSQTLANIPEPPCPPEADQHSQSPDPSRYILPTSGNNPGGPSSPSEWPNHPTESHHSRDVSPSRSTSSGVTVLVLRHPDE</sequence>
<dbReference type="EMBL" id="KL197724">
    <property type="protein sequence ID" value="KDQ55679.1"/>
    <property type="molecule type" value="Genomic_DNA"/>
</dbReference>
<dbReference type="Proteomes" id="UP000027265">
    <property type="component" value="Unassembled WGS sequence"/>
</dbReference>
<gene>
    <name evidence="2" type="ORF">JAAARDRAFT_325991</name>
</gene>
<name>A0A067PLJ3_9AGAM</name>
<dbReference type="STRING" id="933084.A0A067PLJ3"/>
<keyword evidence="3" id="KW-1185">Reference proteome</keyword>
<feature type="region of interest" description="Disordered" evidence="1">
    <location>
        <begin position="225"/>
        <end position="304"/>
    </location>
</feature>
<feature type="compositionally biased region" description="Low complexity" evidence="1">
    <location>
        <begin position="445"/>
        <end position="456"/>
    </location>
</feature>
<dbReference type="InParanoid" id="A0A067PLJ3"/>
<protein>
    <submittedName>
        <fullName evidence="2">Uncharacterized protein</fullName>
    </submittedName>
</protein>
<feature type="compositionally biased region" description="Low complexity" evidence="1">
    <location>
        <begin position="328"/>
        <end position="345"/>
    </location>
</feature>
<dbReference type="AlphaFoldDB" id="A0A067PLJ3"/>
<evidence type="ECO:0000313" key="3">
    <source>
        <dbReference type="Proteomes" id="UP000027265"/>
    </source>
</evidence>
<evidence type="ECO:0000313" key="2">
    <source>
        <dbReference type="EMBL" id="KDQ55679.1"/>
    </source>
</evidence>
<dbReference type="Gene3D" id="1.20.1270.60">
    <property type="entry name" value="Arfaptin homology (AH) domain/BAR domain"/>
    <property type="match status" value="1"/>
</dbReference>
<reference evidence="3" key="1">
    <citation type="journal article" date="2014" name="Proc. Natl. Acad. Sci. U.S.A.">
        <title>Extensive sampling of basidiomycete genomes demonstrates inadequacy of the white-rot/brown-rot paradigm for wood decay fungi.</title>
        <authorList>
            <person name="Riley R."/>
            <person name="Salamov A.A."/>
            <person name="Brown D.W."/>
            <person name="Nagy L.G."/>
            <person name="Floudas D."/>
            <person name="Held B.W."/>
            <person name="Levasseur A."/>
            <person name="Lombard V."/>
            <person name="Morin E."/>
            <person name="Otillar R."/>
            <person name="Lindquist E.A."/>
            <person name="Sun H."/>
            <person name="LaButti K.M."/>
            <person name="Schmutz J."/>
            <person name="Jabbour D."/>
            <person name="Luo H."/>
            <person name="Baker S.E."/>
            <person name="Pisabarro A.G."/>
            <person name="Walton J.D."/>
            <person name="Blanchette R.A."/>
            <person name="Henrissat B."/>
            <person name="Martin F."/>
            <person name="Cullen D."/>
            <person name="Hibbett D.S."/>
            <person name="Grigoriev I.V."/>
        </authorList>
    </citation>
    <scope>NUCLEOTIDE SEQUENCE [LARGE SCALE GENOMIC DNA]</scope>
    <source>
        <strain evidence="3">MUCL 33604</strain>
    </source>
</reference>
<organism evidence="2 3">
    <name type="scientific">Jaapia argillacea MUCL 33604</name>
    <dbReference type="NCBI Taxonomy" id="933084"/>
    <lineage>
        <taxon>Eukaryota</taxon>
        <taxon>Fungi</taxon>
        <taxon>Dikarya</taxon>
        <taxon>Basidiomycota</taxon>
        <taxon>Agaricomycotina</taxon>
        <taxon>Agaricomycetes</taxon>
        <taxon>Agaricomycetidae</taxon>
        <taxon>Jaapiales</taxon>
        <taxon>Jaapiaceae</taxon>
        <taxon>Jaapia</taxon>
    </lineage>
</organism>
<feature type="region of interest" description="Disordered" evidence="1">
    <location>
        <begin position="321"/>
        <end position="349"/>
    </location>
</feature>